<dbReference type="PROSITE" id="PS00059">
    <property type="entry name" value="ADH_ZINC"/>
    <property type="match status" value="1"/>
</dbReference>
<dbReference type="GO" id="GO:0004022">
    <property type="term" value="F:alcohol dehydrogenase (NAD+) activity"/>
    <property type="evidence" value="ECO:0007669"/>
    <property type="project" value="UniProtKB-EC"/>
</dbReference>
<dbReference type="InterPro" id="IPR013154">
    <property type="entry name" value="ADH-like_N"/>
</dbReference>
<dbReference type="InterPro" id="IPR002328">
    <property type="entry name" value="ADH_Zn_CS"/>
</dbReference>
<keyword evidence="10" id="KW-1185">Reference proteome</keyword>
<dbReference type="GO" id="GO:0005737">
    <property type="term" value="C:cytoplasm"/>
    <property type="evidence" value="ECO:0007669"/>
    <property type="project" value="TreeGrafter"/>
</dbReference>
<dbReference type="SUPFAM" id="SSF50129">
    <property type="entry name" value="GroES-like"/>
    <property type="match status" value="1"/>
</dbReference>
<keyword evidence="5" id="KW-0560">Oxidoreductase</keyword>
<evidence type="ECO:0000256" key="6">
    <source>
        <dbReference type="ARBA" id="ARBA00049164"/>
    </source>
</evidence>
<evidence type="ECO:0000256" key="3">
    <source>
        <dbReference type="ARBA" id="ARBA00022723"/>
    </source>
</evidence>
<evidence type="ECO:0000256" key="7">
    <source>
        <dbReference type="ARBA" id="ARBA00049243"/>
    </source>
</evidence>
<keyword evidence="3" id="KW-0479">Metal-binding</keyword>
<name>A0A841AY03_9PSEU</name>
<evidence type="ECO:0000256" key="1">
    <source>
        <dbReference type="ARBA" id="ARBA00001947"/>
    </source>
</evidence>
<dbReference type="PANTHER" id="PTHR42940:SF8">
    <property type="entry name" value="VACUOLAR PROTEIN SORTING-ASSOCIATED PROTEIN 11"/>
    <property type="match status" value="1"/>
</dbReference>
<evidence type="ECO:0000313" key="10">
    <source>
        <dbReference type="Proteomes" id="UP000580861"/>
    </source>
</evidence>
<evidence type="ECO:0000256" key="5">
    <source>
        <dbReference type="ARBA" id="ARBA00023002"/>
    </source>
</evidence>
<dbReference type="EC" id="1.1.1.1" evidence="2"/>
<evidence type="ECO:0000313" key="9">
    <source>
        <dbReference type="EMBL" id="MBB5851252.1"/>
    </source>
</evidence>
<organism evidence="9 10">
    <name type="scientific">Amycolatopsis umgeniensis</name>
    <dbReference type="NCBI Taxonomy" id="336628"/>
    <lineage>
        <taxon>Bacteria</taxon>
        <taxon>Bacillati</taxon>
        <taxon>Actinomycetota</taxon>
        <taxon>Actinomycetes</taxon>
        <taxon>Pseudonocardiales</taxon>
        <taxon>Pseudonocardiaceae</taxon>
        <taxon>Amycolatopsis</taxon>
    </lineage>
</organism>
<comment type="catalytic activity">
    <reaction evidence="6">
        <text>a secondary alcohol + NAD(+) = a ketone + NADH + H(+)</text>
        <dbReference type="Rhea" id="RHEA:10740"/>
        <dbReference type="ChEBI" id="CHEBI:15378"/>
        <dbReference type="ChEBI" id="CHEBI:17087"/>
        <dbReference type="ChEBI" id="CHEBI:35681"/>
        <dbReference type="ChEBI" id="CHEBI:57540"/>
        <dbReference type="ChEBI" id="CHEBI:57945"/>
        <dbReference type="EC" id="1.1.1.1"/>
    </reaction>
</comment>
<gene>
    <name evidence="9" type="ORF">HDA45_001339</name>
</gene>
<evidence type="ECO:0000259" key="8">
    <source>
        <dbReference type="Pfam" id="PF08240"/>
    </source>
</evidence>
<dbReference type="Proteomes" id="UP000580861">
    <property type="component" value="Unassembled WGS sequence"/>
</dbReference>
<dbReference type="AlphaFoldDB" id="A0A841AY03"/>
<evidence type="ECO:0000256" key="4">
    <source>
        <dbReference type="ARBA" id="ARBA00022833"/>
    </source>
</evidence>
<dbReference type="InterPro" id="IPR011032">
    <property type="entry name" value="GroES-like_sf"/>
</dbReference>
<evidence type="ECO:0000256" key="2">
    <source>
        <dbReference type="ARBA" id="ARBA00013190"/>
    </source>
</evidence>
<dbReference type="GO" id="GO:0008270">
    <property type="term" value="F:zinc ion binding"/>
    <property type="evidence" value="ECO:0007669"/>
    <property type="project" value="InterPro"/>
</dbReference>
<reference evidence="9 10" key="1">
    <citation type="submission" date="2020-08" db="EMBL/GenBank/DDBJ databases">
        <title>Sequencing the genomes of 1000 actinobacteria strains.</title>
        <authorList>
            <person name="Klenk H.-P."/>
        </authorList>
    </citation>
    <scope>NUCLEOTIDE SEQUENCE [LARGE SCALE GENOMIC DNA]</scope>
    <source>
        <strain evidence="9 10">DSM 45272</strain>
    </source>
</reference>
<dbReference type="Pfam" id="PF08240">
    <property type="entry name" value="ADH_N"/>
    <property type="match status" value="1"/>
</dbReference>
<sequence length="104" mass="11071">MTPGHEVVGEVLALGDGVVDFLVGDRVGIAWLRETCGNCRFCRRGRENLCPGSRYTGWDADGGYAELAVVPAAYALPLPTGYTDDEPAPLLCAGLIGYHALEQC</sequence>
<comment type="caution">
    <text evidence="9">The sequence shown here is derived from an EMBL/GenBank/DDBJ whole genome shotgun (WGS) entry which is preliminary data.</text>
</comment>
<dbReference type="Gene3D" id="3.40.50.720">
    <property type="entry name" value="NAD(P)-binding Rossmann-like Domain"/>
    <property type="match status" value="1"/>
</dbReference>
<dbReference type="EMBL" id="JACHMX010000001">
    <property type="protein sequence ID" value="MBB5851252.1"/>
    <property type="molecule type" value="Genomic_DNA"/>
</dbReference>
<protein>
    <recommendedName>
        <fullName evidence="2">alcohol dehydrogenase</fullName>
        <ecNumber evidence="2">1.1.1.1</ecNumber>
    </recommendedName>
</protein>
<dbReference type="Gene3D" id="3.90.180.10">
    <property type="entry name" value="Medium-chain alcohol dehydrogenases, catalytic domain"/>
    <property type="match status" value="1"/>
</dbReference>
<comment type="catalytic activity">
    <reaction evidence="7">
        <text>a primary alcohol + NAD(+) = an aldehyde + NADH + H(+)</text>
        <dbReference type="Rhea" id="RHEA:10736"/>
        <dbReference type="ChEBI" id="CHEBI:15378"/>
        <dbReference type="ChEBI" id="CHEBI:15734"/>
        <dbReference type="ChEBI" id="CHEBI:17478"/>
        <dbReference type="ChEBI" id="CHEBI:57540"/>
        <dbReference type="ChEBI" id="CHEBI:57945"/>
        <dbReference type="EC" id="1.1.1.1"/>
    </reaction>
</comment>
<comment type="cofactor">
    <cofactor evidence="1">
        <name>Zn(2+)</name>
        <dbReference type="ChEBI" id="CHEBI:29105"/>
    </cofactor>
</comment>
<proteinExistence type="predicted"/>
<accession>A0A841AY03</accession>
<keyword evidence="4" id="KW-0862">Zinc</keyword>
<feature type="domain" description="Alcohol dehydrogenase-like N-terminal" evidence="8">
    <location>
        <begin position="1"/>
        <end position="79"/>
    </location>
</feature>
<dbReference type="PANTHER" id="PTHR42940">
    <property type="entry name" value="ALCOHOL DEHYDROGENASE 1-RELATED"/>
    <property type="match status" value="1"/>
</dbReference>